<organism evidence="2 3">
    <name type="scientific">Pararobbsia alpina</name>
    <dbReference type="NCBI Taxonomy" id="621374"/>
    <lineage>
        <taxon>Bacteria</taxon>
        <taxon>Pseudomonadati</taxon>
        <taxon>Pseudomonadota</taxon>
        <taxon>Betaproteobacteria</taxon>
        <taxon>Burkholderiales</taxon>
        <taxon>Burkholderiaceae</taxon>
        <taxon>Pararobbsia</taxon>
    </lineage>
</organism>
<sequence>MPQLVHFVTKCNRQRRNFASNSKRAVELFFAPEVNTHSHGVLSALRPESSRAQNGLTTTSITTASRPSTGSSLKNRYQRCGRMFSPRSKRLSRRPQAM</sequence>
<evidence type="ECO:0000256" key="1">
    <source>
        <dbReference type="SAM" id="MobiDB-lite"/>
    </source>
</evidence>
<protein>
    <submittedName>
        <fullName evidence="2">Uncharacterized protein</fullName>
    </submittedName>
</protein>
<feature type="region of interest" description="Disordered" evidence="1">
    <location>
        <begin position="43"/>
        <end position="98"/>
    </location>
</feature>
<name>A0A6S7CCX1_9BURK</name>
<feature type="compositionally biased region" description="Polar residues" evidence="1">
    <location>
        <begin position="50"/>
        <end position="75"/>
    </location>
</feature>
<gene>
    <name evidence="2" type="ORF">LMG28138_00330</name>
</gene>
<reference evidence="2 3" key="1">
    <citation type="submission" date="2020-04" db="EMBL/GenBank/DDBJ databases">
        <authorList>
            <person name="De Canck E."/>
        </authorList>
    </citation>
    <scope>NUCLEOTIDE SEQUENCE [LARGE SCALE GENOMIC DNA]</scope>
    <source>
        <strain evidence="2 3">LMG 28138</strain>
    </source>
</reference>
<keyword evidence="3" id="KW-1185">Reference proteome</keyword>
<evidence type="ECO:0000313" key="3">
    <source>
        <dbReference type="Proteomes" id="UP000494115"/>
    </source>
</evidence>
<proteinExistence type="predicted"/>
<dbReference type="EMBL" id="CADIKM010000001">
    <property type="protein sequence ID" value="CAB3777258.1"/>
    <property type="molecule type" value="Genomic_DNA"/>
</dbReference>
<dbReference type="AlphaFoldDB" id="A0A6S7CCX1"/>
<accession>A0A6S7CCX1</accession>
<dbReference type="Proteomes" id="UP000494115">
    <property type="component" value="Unassembled WGS sequence"/>
</dbReference>
<evidence type="ECO:0000313" key="2">
    <source>
        <dbReference type="EMBL" id="CAB3777258.1"/>
    </source>
</evidence>
<feature type="compositionally biased region" description="Basic residues" evidence="1">
    <location>
        <begin position="87"/>
        <end position="98"/>
    </location>
</feature>